<dbReference type="AlphaFoldDB" id="A0A6F8ZFE0"/>
<dbReference type="Gene3D" id="1.10.260.40">
    <property type="entry name" value="lambda repressor-like DNA-binding domains"/>
    <property type="match status" value="1"/>
</dbReference>
<evidence type="ECO:0000259" key="1">
    <source>
        <dbReference type="PROSITE" id="PS50943"/>
    </source>
</evidence>
<protein>
    <submittedName>
        <fullName evidence="2">HTH cro/C1-type domain-containing protein</fullName>
    </submittedName>
</protein>
<evidence type="ECO:0000313" key="2">
    <source>
        <dbReference type="EMBL" id="CAB1128380.1"/>
    </source>
</evidence>
<dbReference type="PROSITE" id="PS50943">
    <property type="entry name" value="HTH_CROC1"/>
    <property type="match status" value="1"/>
</dbReference>
<dbReference type="KEGG" id="hfv:R50_0874"/>
<proteinExistence type="predicted"/>
<dbReference type="Pfam" id="PF12844">
    <property type="entry name" value="HTH_19"/>
    <property type="match status" value="1"/>
</dbReference>
<keyword evidence="3" id="KW-1185">Reference proteome</keyword>
<sequence>MNDVGARIRQLRRHAGLTQRSLARFLKVAPGTLANWEVGTAAVSERSLIKIAHFFGVRPEWLATGVEPMAAAAPSSEEWPAESLQSMWGLSIPSLPPDWPNALKHYVSLAVRFGLEPSEAAFRAMWSAAQAAGTDAPLPLALSLALLTDTRRRGLAERILLGSDVILDAIEDAVRRADRGR</sequence>
<dbReference type="SUPFAM" id="SSF47413">
    <property type="entry name" value="lambda repressor-like DNA-binding domains"/>
    <property type="match status" value="1"/>
</dbReference>
<dbReference type="SMART" id="SM00530">
    <property type="entry name" value="HTH_XRE"/>
    <property type="match status" value="1"/>
</dbReference>
<accession>A0A6F8ZFE0</accession>
<dbReference type="Proteomes" id="UP000503399">
    <property type="component" value="Chromosome"/>
</dbReference>
<dbReference type="InterPro" id="IPR010982">
    <property type="entry name" value="Lambda_DNA-bd_dom_sf"/>
</dbReference>
<gene>
    <name evidence="2" type="ORF">R50_0874</name>
</gene>
<dbReference type="GO" id="GO:0003677">
    <property type="term" value="F:DNA binding"/>
    <property type="evidence" value="ECO:0007669"/>
    <property type="project" value="InterPro"/>
</dbReference>
<dbReference type="InterPro" id="IPR001387">
    <property type="entry name" value="Cro/C1-type_HTH"/>
</dbReference>
<organism evidence="2 3">
    <name type="scientific">Candidatus Hydrogenisulfobacillus filiaventi</name>
    <dbReference type="NCBI Taxonomy" id="2707344"/>
    <lineage>
        <taxon>Bacteria</taxon>
        <taxon>Bacillati</taxon>
        <taxon>Bacillota</taxon>
        <taxon>Clostridia</taxon>
        <taxon>Eubacteriales</taxon>
        <taxon>Clostridiales Family XVII. Incertae Sedis</taxon>
        <taxon>Candidatus Hydrogenisulfobacillus</taxon>
    </lineage>
</organism>
<feature type="domain" description="HTH cro/C1-type" evidence="1">
    <location>
        <begin position="8"/>
        <end position="62"/>
    </location>
</feature>
<reference evidence="2 3" key="1">
    <citation type="submission" date="2020-02" db="EMBL/GenBank/DDBJ databases">
        <authorList>
            <person name="Hogendoorn C."/>
        </authorList>
    </citation>
    <scope>NUCLEOTIDE SEQUENCE [LARGE SCALE GENOMIC DNA]</scope>
    <source>
        <strain evidence="2">R501</strain>
    </source>
</reference>
<dbReference type="EMBL" id="LR778114">
    <property type="protein sequence ID" value="CAB1128380.1"/>
    <property type="molecule type" value="Genomic_DNA"/>
</dbReference>
<name>A0A6F8ZFE0_9FIRM</name>
<dbReference type="CDD" id="cd00093">
    <property type="entry name" value="HTH_XRE"/>
    <property type="match status" value="1"/>
</dbReference>
<evidence type="ECO:0000313" key="3">
    <source>
        <dbReference type="Proteomes" id="UP000503399"/>
    </source>
</evidence>